<evidence type="ECO:0000313" key="4">
    <source>
        <dbReference type="Proteomes" id="UP000031637"/>
    </source>
</evidence>
<dbReference type="Pfam" id="PF00581">
    <property type="entry name" value="Rhodanese"/>
    <property type="match status" value="1"/>
</dbReference>
<organism evidence="3 4">
    <name type="scientific">Sulfuritalea hydrogenivorans sk43H</name>
    <dbReference type="NCBI Taxonomy" id="1223802"/>
    <lineage>
        <taxon>Bacteria</taxon>
        <taxon>Pseudomonadati</taxon>
        <taxon>Pseudomonadota</taxon>
        <taxon>Betaproteobacteria</taxon>
        <taxon>Nitrosomonadales</taxon>
        <taxon>Sterolibacteriaceae</taxon>
        <taxon>Sulfuritalea</taxon>
    </lineage>
</organism>
<name>W0SAW2_9PROT</name>
<sequence>MGRLTEILQLAQSRARELNLPYEGALTPAEAHELLQLAPAARLVDVRTKAELDWVGRVPGAIEIEWQDYPAKQLNAHFIQILKHSVVTESLLLFLCRSGQRSSAAAKAATEAGFPDCYNILEGFEGNKDANGQRNRSGGWRHAGLPWNQG</sequence>
<dbReference type="GO" id="GO:0004792">
    <property type="term" value="F:thiosulfate-cyanide sulfurtransferase activity"/>
    <property type="evidence" value="ECO:0007669"/>
    <property type="project" value="TreeGrafter"/>
</dbReference>
<proteinExistence type="predicted"/>
<evidence type="ECO:0000259" key="2">
    <source>
        <dbReference type="PROSITE" id="PS50206"/>
    </source>
</evidence>
<dbReference type="PANTHER" id="PTHR44086:SF10">
    <property type="entry name" value="THIOSULFATE SULFURTRANSFERASE_RHODANESE-LIKE DOMAIN-CONTAINING PROTEIN 3"/>
    <property type="match status" value="1"/>
</dbReference>
<feature type="domain" description="Rhodanese" evidence="2">
    <location>
        <begin position="37"/>
        <end position="136"/>
    </location>
</feature>
<evidence type="ECO:0000256" key="1">
    <source>
        <dbReference type="SAM" id="MobiDB-lite"/>
    </source>
</evidence>
<dbReference type="PANTHER" id="PTHR44086">
    <property type="entry name" value="THIOSULFATE SULFURTRANSFERASE RDL2, MITOCHONDRIAL-RELATED"/>
    <property type="match status" value="1"/>
</dbReference>
<dbReference type="CDD" id="cd01522">
    <property type="entry name" value="RHOD_1"/>
    <property type="match status" value="1"/>
</dbReference>
<accession>W0SAW2</accession>
<dbReference type="HOGENOM" id="CLU_089574_10_1_4"/>
<dbReference type="AlphaFoldDB" id="W0SAW2"/>
<protein>
    <submittedName>
        <fullName evidence="3">Rhodanese-like protein</fullName>
    </submittedName>
</protein>
<dbReference type="InterPro" id="IPR036873">
    <property type="entry name" value="Rhodanese-like_dom_sf"/>
</dbReference>
<dbReference type="InterPro" id="IPR001763">
    <property type="entry name" value="Rhodanese-like_dom"/>
</dbReference>
<dbReference type="OrthoDB" id="9815890at2"/>
<evidence type="ECO:0000313" key="3">
    <source>
        <dbReference type="EMBL" id="BAO27875.1"/>
    </source>
</evidence>
<feature type="region of interest" description="Disordered" evidence="1">
    <location>
        <begin position="129"/>
        <end position="150"/>
    </location>
</feature>
<dbReference type="SUPFAM" id="SSF52821">
    <property type="entry name" value="Rhodanese/Cell cycle control phosphatase"/>
    <property type="match status" value="1"/>
</dbReference>
<dbReference type="KEGG" id="shd:SUTH_00055"/>
<dbReference type="PROSITE" id="PS50206">
    <property type="entry name" value="RHODANESE_3"/>
    <property type="match status" value="1"/>
</dbReference>
<dbReference type="Proteomes" id="UP000031637">
    <property type="component" value="Chromosome"/>
</dbReference>
<reference evidence="3 4" key="1">
    <citation type="journal article" date="2014" name="Syst. Appl. Microbiol.">
        <title>Complete genomes of freshwater sulfur oxidizers Sulfuricella denitrificans skB26 and Sulfuritalea hydrogenivorans sk43H: genetic insights into the sulfur oxidation pathway of betaproteobacteria.</title>
        <authorList>
            <person name="Watanabe T."/>
            <person name="Kojima H."/>
            <person name="Fukui M."/>
        </authorList>
    </citation>
    <scope>NUCLEOTIDE SEQUENCE [LARGE SCALE GENOMIC DNA]</scope>
    <source>
        <strain evidence="3">DSM22779</strain>
    </source>
</reference>
<dbReference type="Gene3D" id="3.40.250.10">
    <property type="entry name" value="Rhodanese-like domain"/>
    <property type="match status" value="1"/>
</dbReference>
<dbReference type="EMBL" id="AP012547">
    <property type="protein sequence ID" value="BAO27875.1"/>
    <property type="molecule type" value="Genomic_DNA"/>
</dbReference>
<dbReference type="STRING" id="1223802.SUTH_00055"/>
<dbReference type="SMART" id="SM00450">
    <property type="entry name" value="RHOD"/>
    <property type="match status" value="1"/>
</dbReference>
<keyword evidence="4" id="KW-1185">Reference proteome</keyword>
<gene>
    <name evidence="3" type="ORF">SUTH_00055</name>
</gene>
<dbReference type="RefSeq" id="WP_041096177.1">
    <property type="nucleotide sequence ID" value="NZ_AP012547.1"/>
</dbReference>